<feature type="compositionally biased region" description="Polar residues" evidence="1">
    <location>
        <begin position="60"/>
        <end position="73"/>
    </location>
</feature>
<sequence length="101" mass="11307">MKSRVEAQNVEVQYGSSADQVHSTSAVFKCRCKDKCSDQVQIYQPAGWQSAVNGAKMEPRSSSRAGKNRTSSATDKKRRRCRSCSRTILKMKSNQLDEETS</sequence>
<protein>
    <submittedName>
        <fullName evidence="2">Uncharacterized protein</fullName>
    </submittedName>
</protein>
<proteinExistence type="predicted"/>
<dbReference type="Proteomes" id="UP000250235">
    <property type="component" value="Unassembled WGS sequence"/>
</dbReference>
<evidence type="ECO:0000313" key="2">
    <source>
        <dbReference type="EMBL" id="KZV19305.1"/>
    </source>
</evidence>
<feature type="region of interest" description="Disordered" evidence="1">
    <location>
        <begin position="51"/>
        <end position="84"/>
    </location>
</feature>
<gene>
    <name evidence="2" type="ORF">F511_31378</name>
</gene>
<keyword evidence="3" id="KW-1185">Reference proteome</keyword>
<evidence type="ECO:0000256" key="1">
    <source>
        <dbReference type="SAM" id="MobiDB-lite"/>
    </source>
</evidence>
<accession>A0A2Z7AD90</accession>
<organism evidence="2 3">
    <name type="scientific">Dorcoceras hygrometricum</name>
    <dbReference type="NCBI Taxonomy" id="472368"/>
    <lineage>
        <taxon>Eukaryota</taxon>
        <taxon>Viridiplantae</taxon>
        <taxon>Streptophyta</taxon>
        <taxon>Embryophyta</taxon>
        <taxon>Tracheophyta</taxon>
        <taxon>Spermatophyta</taxon>
        <taxon>Magnoliopsida</taxon>
        <taxon>eudicotyledons</taxon>
        <taxon>Gunneridae</taxon>
        <taxon>Pentapetalae</taxon>
        <taxon>asterids</taxon>
        <taxon>lamiids</taxon>
        <taxon>Lamiales</taxon>
        <taxon>Gesneriaceae</taxon>
        <taxon>Didymocarpoideae</taxon>
        <taxon>Trichosporeae</taxon>
        <taxon>Loxocarpinae</taxon>
        <taxon>Dorcoceras</taxon>
    </lineage>
</organism>
<evidence type="ECO:0000313" key="3">
    <source>
        <dbReference type="Proteomes" id="UP000250235"/>
    </source>
</evidence>
<reference evidence="2 3" key="1">
    <citation type="journal article" date="2015" name="Proc. Natl. Acad. Sci. U.S.A.">
        <title>The resurrection genome of Boea hygrometrica: A blueprint for survival of dehydration.</title>
        <authorList>
            <person name="Xiao L."/>
            <person name="Yang G."/>
            <person name="Zhang L."/>
            <person name="Yang X."/>
            <person name="Zhao S."/>
            <person name="Ji Z."/>
            <person name="Zhou Q."/>
            <person name="Hu M."/>
            <person name="Wang Y."/>
            <person name="Chen M."/>
            <person name="Xu Y."/>
            <person name="Jin H."/>
            <person name="Xiao X."/>
            <person name="Hu G."/>
            <person name="Bao F."/>
            <person name="Hu Y."/>
            <person name="Wan P."/>
            <person name="Li L."/>
            <person name="Deng X."/>
            <person name="Kuang T."/>
            <person name="Xiang C."/>
            <person name="Zhu J.K."/>
            <person name="Oliver M.J."/>
            <person name="He Y."/>
        </authorList>
    </citation>
    <scope>NUCLEOTIDE SEQUENCE [LARGE SCALE GENOMIC DNA]</scope>
    <source>
        <strain evidence="3">cv. XS01</strain>
    </source>
</reference>
<name>A0A2Z7AD90_9LAMI</name>
<dbReference type="AlphaFoldDB" id="A0A2Z7AD90"/>
<dbReference type="EMBL" id="KV016715">
    <property type="protein sequence ID" value="KZV19305.1"/>
    <property type="molecule type" value="Genomic_DNA"/>
</dbReference>